<gene>
    <name evidence="2" type="ORF">AFL01nite_11570</name>
</gene>
<dbReference type="AlphaFoldDB" id="A0A512HTV4"/>
<protein>
    <recommendedName>
        <fullName evidence="1">Putative Flp pilus-assembly TadG-like N-terminal domain-containing protein</fullName>
    </recommendedName>
</protein>
<dbReference type="InterPro" id="IPR021202">
    <property type="entry name" value="Rv3654c-like"/>
</dbReference>
<evidence type="ECO:0000313" key="3">
    <source>
        <dbReference type="Proteomes" id="UP000321769"/>
    </source>
</evidence>
<dbReference type="Pfam" id="PF13400">
    <property type="entry name" value="Tad"/>
    <property type="match status" value="1"/>
</dbReference>
<proteinExistence type="predicted"/>
<dbReference type="RefSeq" id="WP_146826372.1">
    <property type="nucleotide sequence ID" value="NZ_BAAAYQ010000001.1"/>
</dbReference>
<comment type="caution">
    <text evidence="2">The sequence shown here is derived from an EMBL/GenBank/DDBJ whole genome shotgun (WGS) entry which is preliminary data.</text>
</comment>
<dbReference type="InterPro" id="IPR028087">
    <property type="entry name" value="Tad_N"/>
</dbReference>
<accession>A0A512HTV4</accession>
<dbReference type="EMBL" id="BJZQ01000004">
    <property type="protein sequence ID" value="GEO88830.1"/>
    <property type="molecule type" value="Genomic_DNA"/>
</dbReference>
<keyword evidence="3" id="KW-1185">Reference proteome</keyword>
<dbReference type="NCBIfam" id="TIGR03816">
    <property type="entry name" value="tadE_like_DECH"/>
    <property type="match status" value="1"/>
</dbReference>
<dbReference type="Proteomes" id="UP000321769">
    <property type="component" value="Unassembled WGS sequence"/>
</dbReference>
<feature type="domain" description="Putative Flp pilus-assembly TadG-like N-terminal" evidence="1">
    <location>
        <begin position="7"/>
        <end position="51"/>
    </location>
</feature>
<sequence length="117" mass="12437">MRRGARGSATVHALAVVALTCLVAFICLQAAFAVSLRQRAAAAADLTALAASRASVEGEDACAEARRLARRNGARLAECRMDADVATVTVRAVGPRWTIGRWASEQRARAAPAWYLE</sequence>
<evidence type="ECO:0000259" key="1">
    <source>
        <dbReference type="Pfam" id="PF13400"/>
    </source>
</evidence>
<name>A0A512HTV4_9ACTN</name>
<reference evidence="2 3" key="1">
    <citation type="submission" date="2019-07" db="EMBL/GenBank/DDBJ databases">
        <title>Whole genome shotgun sequence of Aeromicrobium flavum NBRC 107625.</title>
        <authorList>
            <person name="Hosoyama A."/>
            <person name="Uohara A."/>
            <person name="Ohji S."/>
            <person name="Ichikawa N."/>
        </authorList>
    </citation>
    <scope>NUCLEOTIDE SEQUENCE [LARGE SCALE GENOMIC DNA]</scope>
    <source>
        <strain evidence="2 3">NBRC 107625</strain>
    </source>
</reference>
<organism evidence="2 3">
    <name type="scientific">Aeromicrobium flavum</name>
    <dbReference type="NCBI Taxonomy" id="416568"/>
    <lineage>
        <taxon>Bacteria</taxon>
        <taxon>Bacillati</taxon>
        <taxon>Actinomycetota</taxon>
        <taxon>Actinomycetes</taxon>
        <taxon>Propionibacteriales</taxon>
        <taxon>Nocardioidaceae</taxon>
        <taxon>Aeromicrobium</taxon>
    </lineage>
</organism>
<evidence type="ECO:0000313" key="2">
    <source>
        <dbReference type="EMBL" id="GEO88830.1"/>
    </source>
</evidence>